<feature type="domain" description="Protein kinase" evidence="13">
    <location>
        <begin position="471"/>
        <end position="675"/>
    </location>
</feature>
<evidence type="ECO:0000256" key="7">
    <source>
        <dbReference type="ARBA" id="ARBA00022777"/>
    </source>
</evidence>
<keyword evidence="3" id="KW-0808">Transferase</keyword>
<keyword evidence="11" id="KW-0325">Glycoprotein</keyword>
<organism evidence="14 15">
    <name type="scientific">Rubroshorea leprosula</name>
    <dbReference type="NCBI Taxonomy" id="152421"/>
    <lineage>
        <taxon>Eukaryota</taxon>
        <taxon>Viridiplantae</taxon>
        <taxon>Streptophyta</taxon>
        <taxon>Embryophyta</taxon>
        <taxon>Tracheophyta</taxon>
        <taxon>Spermatophyta</taxon>
        <taxon>Magnoliopsida</taxon>
        <taxon>eudicotyledons</taxon>
        <taxon>Gunneridae</taxon>
        <taxon>Pentapetalae</taxon>
        <taxon>rosids</taxon>
        <taxon>malvids</taxon>
        <taxon>Malvales</taxon>
        <taxon>Dipterocarpaceae</taxon>
        <taxon>Rubroshorea</taxon>
    </lineage>
</organism>
<dbReference type="Proteomes" id="UP001054252">
    <property type="component" value="Unassembled WGS sequence"/>
</dbReference>
<evidence type="ECO:0000256" key="1">
    <source>
        <dbReference type="ARBA" id="ARBA00004479"/>
    </source>
</evidence>
<dbReference type="FunFam" id="3.30.200.20:FF:000178">
    <property type="entry name" value="serine/threonine-protein kinase PBS1-like"/>
    <property type="match status" value="1"/>
</dbReference>
<evidence type="ECO:0000256" key="11">
    <source>
        <dbReference type="ARBA" id="ARBA00023180"/>
    </source>
</evidence>
<keyword evidence="5" id="KW-0732">Signal</keyword>
<name>A0AAV5KME8_9ROSI</name>
<comment type="subcellular location">
    <subcellularLocation>
        <location evidence="1">Membrane</location>
        <topology evidence="1">Single-pass type I membrane protein</topology>
    </subcellularLocation>
</comment>
<dbReference type="InterPro" id="IPR001245">
    <property type="entry name" value="Ser-Thr/Tyr_kinase_cat_dom"/>
</dbReference>
<evidence type="ECO:0000256" key="10">
    <source>
        <dbReference type="ARBA" id="ARBA00023136"/>
    </source>
</evidence>
<dbReference type="GO" id="GO:0016020">
    <property type="term" value="C:membrane"/>
    <property type="evidence" value="ECO:0007669"/>
    <property type="project" value="UniProtKB-SubCell"/>
</dbReference>
<evidence type="ECO:0000259" key="13">
    <source>
        <dbReference type="PROSITE" id="PS50011"/>
    </source>
</evidence>
<keyword evidence="2" id="KW-0723">Serine/threonine-protein kinase</keyword>
<dbReference type="PANTHER" id="PTHR27009">
    <property type="entry name" value="RUST RESISTANCE KINASE LR10-RELATED"/>
    <property type="match status" value="1"/>
</dbReference>
<dbReference type="Gene3D" id="1.10.510.10">
    <property type="entry name" value="Transferase(Phosphotransferase) domain 1"/>
    <property type="match status" value="2"/>
</dbReference>
<accession>A0AAV5KME8</accession>
<dbReference type="PROSITE" id="PS50011">
    <property type="entry name" value="PROTEIN_KINASE_DOM"/>
    <property type="match status" value="2"/>
</dbReference>
<dbReference type="InterPro" id="IPR017441">
    <property type="entry name" value="Protein_kinase_ATP_BS"/>
</dbReference>
<dbReference type="EMBL" id="BPVZ01000069">
    <property type="protein sequence ID" value="GKV25679.1"/>
    <property type="molecule type" value="Genomic_DNA"/>
</dbReference>
<protein>
    <recommendedName>
        <fullName evidence="13">Protein kinase domain-containing protein</fullName>
    </recommendedName>
</protein>
<dbReference type="InterPro" id="IPR000719">
    <property type="entry name" value="Prot_kinase_dom"/>
</dbReference>
<evidence type="ECO:0000313" key="15">
    <source>
        <dbReference type="Proteomes" id="UP001054252"/>
    </source>
</evidence>
<feature type="domain" description="Protein kinase" evidence="13">
    <location>
        <begin position="61"/>
        <end position="336"/>
    </location>
</feature>
<evidence type="ECO:0000256" key="5">
    <source>
        <dbReference type="ARBA" id="ARBA00022729"/>
    </source>
</evidence>
<keyword evidence="8 12" id="KW-0067">ATP-binding</keyword>
<dbReference type="SUPFAM" id="SSF56112">
    <property type="entry name" value="Protein kinase-like (PK-like)"/>
    <property type="match status" value="2"/>
</dbReference>
<dbReference type="GO" id="GO:0005524">
    <property type="term" value="F:ATP binding"/>
    <property type="evidence" value="ECO:0007669"/>
    <property type="project" value="UniProtKB-UniRule"/>
</dbReference>
<reference evidence="14 15" key="1">
    <citation type="journal article" date="2021" name="Commun. Biol.">
        <title>The genome of Shorea leprosula (Dipterocarpaceae) highlights the ecological relevance of drought in aseasonal tropical rainforests.</title>
        <authorList>
            <person name="Ng K.K.S."/>
            <person name="Kobayashi M.J."/>
            <person name="Fawcett J.A."/>
            <person name="Hatakeyama M."/>
            <person name="Paape T."/>
            <person name="Ng C.H."/>
            <person name="Ang C.C."/>
            <person name="Tnah L.H."/>
            <person name="Lee C.T."/>
            <person name="Nishiyama T."/>
            <person name="Sese J."/>
            <person name="O'Brien M.J."/>
            <person name="Copetti D."/>
            <person name="Mohd Noor M.I."/>
            <person name="Ong R.C."/>
            <person name="Putra M."/>
            <person name="Sireger I.Z."/>
            <person name="Indrioko S."/>
            <person name="Kosugi Y."/>
            <person name="Izuno A."/>
            <person name="Isagi Y."/>
            <person name="Lee S.L."/>
            <person name="Shimizu K.K."/>
        </authorList>
    </citation>
    <scope>NUCLEOTIDE SEQUENCE [LARGE SCALE GENOMIC DNA]</scope>
    <source>
        <strain evidence="14">214</strain>
    </source>
</reference>
<gene>
    <name evidence="14" type="ORF">SLEP1_g35078</name>
</gene>
<dbReference type="Gene3D" id="3.30.200.20">
    <property type="entry name" value="Phosphorylase Kinase, domain 1"/>
    <property type="match status" value="1"/>
</dbReference>
<evidence type="ECO:0000256" key="4">
    <source>
        <dbReference type="ARBA" id="ARBA00022692"/>
    </source>
</evidence>
<evidence type="ECO:0000256" key="8">
    <source>
        <dbReference type="ARBA" id="ARBA00022840"/>
    </source>
</evidence>
<proteinExistence type="predicted"/>
<keyword evidence="10" id="KW-0472">Membrane</keyword>
<dbReference type="Pfam" id="PF07714">
    <property type="entry name" value="PK_Tyr_Ser-Thr"/>
    <property type="match status" value="1"/>
</dbReference>
<comment type="caution">
    <text evidence="14">The sequence shown here is derived from an EMBL/GenBank/DDBJ whole genome shotgun (WGS) entry which is preliminary data.</text>
</comment>
<dbReference type="InterPro" id="IPR008271">
    <property type="entry name" value="Ser/Thr_kinase_AS"/>
</dbReference>
<dbReference type="GO" id="GO:0004674">
    <property type="term" value="F:protein serine/threonine kinase activity"/>
    <property type="evidence" value="ECO:0007669"/>
    <property type="project" value="UniProtKB-KW"/>
</dbReference>
<evidence type="ECO:0000256" key="12">
    <source>
        <dbReference type="PROSITE-ProRule" id="PRU10141"/>
    </source>
</evidence>
<evidence type="ECO:0000256" key="9">
    <source>
        <dbReference type="ARBA" id="ARBA00022989"/>
    </source>
</evidence>
<dbReference type="AlphaFoldDB" id="A0AAV5KME8"/>
<feature type="binding site" evidence="12">
    <location>
        <position position="89"/>
    </location>
    <ligand>
        <name>ATP</name>
        <dbReference type="ChEBI" id="CHEBI:30616"/>
    </ligand>
</feature>
<dbReference type="Pfam" id="PF00069">
    <property type="entry name" value="Pkinase"/>
    <property type="match status" value="1"/>
</dbReference>
<dbReference type="PROSITE" id="PS00108">
    <property type="entry name" value="PROTEIN_KINASE_ST"/>
    <property type="match status" value="1"/>
</dbReference>
<evidence type="ECO:0000256" key="3">
    <source>
        <dbReference type="ARBA" id="ARBA00022679"/>
    </source>
</evidence>
<evidence type="ECO:0000313" key="14">
    <source>
        <dbReference type="EMBL" id="GKV25679.1"/>
    </source>
</evidence>
<sequence>MATGIILGSCLLGIIVFALYRIHHSYKTKKEGQRKIENFLEDYKALKPSRYSYADIKRITDQFKDKLGEGAYGTVFKGRLSNDVLVAVKVLNNFRATAEEFINEVGSMCRIHHVNVTRLIGFCADGNKRALVYEYMPNASLEKFIFVARNEDRFLSWEKLQDIAMGIAKGIEYLHQGCDQQILHFDIKPHNILLDQNFNPKISDFGLAKLCSKEQSAVSMTAARGTMGYIAPEVLSRNFGKVSYKSDVYSFGMLLLEMVGGRKNVDVTVESTSQVYFPEWVYNCLDRGEFGIIIESETVLELPRRVKLFVKRIDYKAERIQLYDPQGCLPLQLPNLNLSASSFQYLRLTSLRFNSAEPKYSLFNCSREVTVGINYDFYEIPCLSVPGFQVLAFPPDYTSAFNLLSYRERYSTDRRQRYTKICCITRRGVHLSSSQPDCSKCEEVGSKCKLKNNNKTQDDTECYGTTKNDRDQFKDKLGEGAYETVFKGRLPNDVLVAVKVLNNFKATREEFINEVGSMCRIHHVNVTRLIGFCADGNKRAFVYKYMLNESLEKFIFATSDQTHSLSWGKLQDIAIGMAKGIESDVYNFAMLLLEMVGGRKNIDVTVESMSQVYCPEWWYPIDRPSMKSVVHMTEGEANSLTMPPNPFAHADGAQIGANIPRRPINRELTVISELE</sequence>
<dbReference type="InterPro" id="IPR045874">
    <property type="entry name" value="LRK10/LRL21-25-like"/>
</dbReference>
<dbReference type="PROSITE" id="PS00107">
    <property type="entry name" value="PROTEIN_KINASE_ATP"/>
    <property type="match status" value="1"/>
</dbReference>
<keyword evidence="4" id="KW-0812">Transmembrane</keyword>
<evidence type="ECO:0000256" key="2">
    <source>
        <dbReference type="ARBA" id="ARBA00022527"/>
    </source>
</evidence>
<keyword evidence="9" id="KW-1133">Transmembrane helix</keyword>
<evidence type="ECO:0000256" key="6">
    <source>
        <dbReference type="ARBA" id="ARBA00022741"/>
    </source>
</evidence>
<keyword evidence="7" id="KW-0418">Kinase</keyword>
<dbReference type="InterPro" id="IPR011009">
    <property type="entry name" value="Kinase-like_dom_sf"/>
</dbReference>
<keyword evidence="15" id="KW-1185">Reference proteome</keyword>
<keyword evidence="6 12" id="KW-0547">Nucleotide-binding</keyword>
<dbReference type="SMART" id="SM00220">
    <property type="entry name" value="S_TKc"/>
    <property type="match status" value="1"/>
</dbReference>
<dbReference type="FunFam" id="1.10.510.10:FF:000590">
    <property type="entry name" value="PR5-like receptor kinase"/>
    <property type="match status" value="1"/>
</dbReference>